<feature type="non-terminal residue" evidence="1">
    <location>
        <position position="233"/>
    </location>
</feature>
<dbReference type="Pfam" id="PF13604">
    <property type="entry name" value="AAA_30"/>
    <property type="match status" value="1"/>
</dbReference>
<evidence type="ECO:0000313" key="1">
    <source>
        <dbReference type="EMBL" id="EQD81014.1"/>
    </source>
</evidence>
<sequence>RREARAGTGWTGAEIANAAVQKAVAHLTATEAVFRERDLHMQAARFSAGRCDWKEIEVALADAEAKGELIREPGPTGAAERLTTRGMVEAERKMADALEHGRGDHQAVMTPKEFTRALERFERDRGFKLSDEQRQAAGLILTGRDTFQGVQGLAGTGKTTLLAFVREAAEAQGWNVVGHSNGAKQAATMERESGIASETTASHLAFCEQDQGPAAIMDERILRIMDESSQSGQ</sequence>
<protein>
    <submittedName>
        <fullName evidence="1">Conjugal transfer relaxase TraA</fullName>
    </submittedName>
</protein>
<dbReference type="InterPro" id="IPR027417">
    <property type="entry name" value="P-loop_NTPase"/>
</dbReference>
<dbReference type="EMBL" id="AUZX01000209">
    <property type="protein sequence ID" value="EQD81014.1"/>
    <property type="molecule type" value="Genomic_DNA"/>
</dbReference>
<reference evidence="1" key="2">
    <citation type="journal article" date="2014" name="ISME J.">
        <title>Microbial stratification in low pH oxic and suboxic macroscopic growths along an acid mine drainage.</title>
        <authorList>
            <person name="Mendez-Garcia C."/>
            <person name="Mesa V."/>
            <person name="Sprenger R.R."/>
            <person name="Richter M."/>
            <person name="Diez M.S."/>
            <person name="Solano J."/>
            <person name="Bargiela R."/>
            <person name="Golyshina O.V."/>
            <person name="Manteca A."/>
            <person name="Ramos J.L."/>
            <person name="Gallego J.R."/>
            <person name="Llorente I."/>
            <person name="Martins Dos Santos V.A."/>
            <person name="Jensen O.N."/>
            <person name="Pelaez A.I."/>
            <person name="Sanchez J."/>
            <person name="Ferrer M."/>
        </authorList>
    </citation>
    <scope>NUCLEOTIDE SEQUENCE</scope>
</reference>
<feature type="non-terminal residue" evidence="1">
    <location>
        <position position="1"/>
    </location>
</feature>
<dbReference type="Gene3D" id="3.40.50.300">
    <property type="entry name" value="P-loop containing nucleotide triphosphate hydrolases"/>
    <property type="match status" value="1"/>
</dbReference>
<dbReference type="SUPFAM" id="SSF52540">
    <property type="entry name" value="P-loop containing nucleoside triphosphate hydrolases"/>
    <property type="match status" value="1"/>
</dbReference>
<proteinExistence type="predicted"/>
<accession>T1DI32</accession>
<name>T1DI32_9ZZZZ</name>
<reference evidence="1" key="1">
    <citation type="submission" date="2013-08" db="EMBL/GenBank/DDBJ databases">
        <authorList>
            <person name="Mendez C."/>
            <person name="Richter M."/>
            <person name="Ferrer M."/>
            <person name="Sanchez J."/>
        </authorList>
    </citation>
    <scope>NUCLEOTIDE SEQUENCE</scope>
</reference>
<comment type="caution">
    <text evidence="1">The sequence shown here is derived from an EMBL/GenBank/DDBJ whole genome shotgun (WGS) entry which is preliminary data.</text>
</comment>
<gene>
    <name evidence="1" type="ORF">B1A_00276</name>
</gene>
<organism evidence="1">
    <name type="scientific">mine drainage metagenome</name>
    <dbReference type="NCBI Taxonomy" id="410659"/>
    <lineage>
        <taxon>unclassified sequences</taxon>
        <taxon>metagenomes</taxon>
        <taxon>ecological metagenomes</taxon>
    </lineage>
</organism>
<dbReference type="AlphaFoldDB" id="T1DI32"/>